<dbReference type="EMBL" id="BGZK01000738">
    <property type="protein sequence ID" value="GBP58544.1"/>
    <property type="molecule type" value="Genomic_DNA"/>
</dbReference>
<comment type="caution">
    <text evidence="1">The sequence shown here is derived from an EMBL/GenBank/DDBJ whole genome shotgun (WGS) entry which is preliminary data.</text>
</comment>
<keyword evidence="2" id="KW-1185">Reference proteome</keyword>
<protein>
    <submittedName>
        <fullName evidence="1">Uncharacterized protein</fullName>
    </submittedName>
</protein>
<evidence type="ECO:0000313" key="2">
    <source>
        <dbReference type="Proteomes" id="UP000299102"/>
    </source>
</evidence>
<accession>A0A4C1X876</accession>
<dbReference type="AlphaFoldDB" id="A0A4C1X876"/>
<sequence length="94" mass="10962">MQIRLCLPYSKAVHSINLFILTVLNLKLFTLHRCGLGGDKDHRHRRDDNDRDRQLNVLSEARSVWFALAEVKCPLVNSAVVRIERDTFRFESEP</sequence>
<organism evidence="1 2">
    <name type="scientific">Eumeta variegata</name>
    <name type="common">Bagworm moth</name>
    <name type="synonym">Eumeta japonica</name>
    <dbReference type="NCBI Taxonomy" id="151549"/>
    <lineage>
        <taxon>Eukaryota</taxon>
        <taxon>Metazoa</taxon>
        <taxon>Ecdysozoa</taxon>
        <taxon>Arthropoda</taxon>
        <taxon>Hexapoda</taxon>
        <taxon>Insecta</taxon>
        <taxon>Pterygota</taxon>
        <taxon>Neoptera</taxon>
        <taxon>Endopterygota</taxon>
        <taxon>Lepidoptera</taxon>
        <taxon>Glossata</taxon>
        <taxon>Ditrysia</taxon>
        <taxon>Tineoidea</taxon>
        <taxon>Psychidae</taxon>
        <taxon>Oiketicinae</taxon>
        <taxon>Eumeta</taxon>
    </lineage>
</organism>
<gene>
    <name evidence="1" type="ORF">EVAR_34546_1</name>
</gene>
<evidence type="ECO:0000313" key="1">
    <source>
        <dbReference type="EMBL" id="GBP58544.1"/>
    </source>
</evidence>
<proteinExistence type="predicted"/>
<reference evidence="1 2" key="1">
    <citation type="journal article" date="2019" name="Commun. Biol.">
        <title>The bagworm genome reveals a unique fibroin gene that provides high tensile strength.</title>
        <authorList>
            <person name="Kono N."/>
            <person name="Nakamura H."/>
            <person name="Ohtoshi R."/>
            <person name="Tomita M."/>
            <person name="Numata K."/>
            <person name="Arakawa K."/>
        </authorList>
    </citation>
    <scope>NUCLEOTIDE SEQUENCE [LARGE SCALE GENOMIC DNA]</scope>
</reference>
<name>A0A4C1X876_EUMVA</name>
<dbReference type="Proteomes" id="UP000299102">
    <property type="component" value="Unassembled WGS sequence"/>
</dbReference>